<gene>
    <name evidence="3" type="ORF">APZ42_003748</name>
</gene>
<feature type="non-terminal residue" evidence="3">
    <location>
        <position position="277"/>
    </location>
</feature>
<dbReference type="AlphaFoldDB" id="A0A168EIS7"/>
<reference evidence="3 4" key="1">
    <citation type="submission" date="2016-03" db="EMBL/GenBank/DDBJ databases">
        <title>EvidentialGene: Evidence-directed Construction of Genes on Genomes.</title>
        <authorList>
            <person name="Gilbert D.G."/>
            <person name="Choi J.-H."/>
            <person name="Mockaitis K."/>
            <person name="Colbourne J."/>
            <person name="Pfrender M."/>
        </authorList>
    </citation>
    <scope>NUCLEOTIDE SEQUENCE [LARGE SCALE GENOMIC DNA]</scope>
    <source>
        <strain evidence="3 4">Xinb3</strain>
        <tissue evidence="3">Complete organism</tissue>
    </source>
</reference>
<dbReference type="Pfam" id="PF22938">
    <property type="entry name" value="Integrase_p58_C"/>
    <property type="match status" value="1"/>
</dbReference>
<evidence type="ECO:0000313" key="3">
    <source>
        <dbReference type="EMBL" id="KZS00093.1"/>
    </source>
</evidence>
<sequence length="277" mass="31564">TPEFSPGEEVLVYKPFRKVGRAEKLLHRWLGPFVVVHRASALNYEVKRPSGRQTELVHVVKMKKFIRGTEWTVVDKEITGAEPRRIKPQCSNLIAGGKVIRDREAETRETTPRDEEVQEARNERIDDQVRQSTRARMPPVRYRQMPQAAVGALLLLQGLLGPLMGVKPSQGHSQEAFVRDGVIFQLQGEVFFSDSEWVVVTDVLFSPIENALNKLHLWFTDSAKKKESQAEETKWSARLRAQMVERVTDGLELLGLVRERYDTLREAVVGGSRGPRE</sequence>
<evidence type="ECO:0000256" key="1">
    <source>
        <dbReference type="SAM" id="MobiDB-lite"/>
    </source>
</evidence>
<dbReference type="EMBL" id="LRGB01011645">
    <property type="protein sequence ID" value="KZS00093.1"/>
    <property type="molecule type" value="Genomic_DNA"/>
</dbReference>
<dbReference type="Proteomes" id="UP000076858">
    <property type="component" value="Unassembled WGS sequence"/>
</dbReference>
<keyword evidence="4" id="KW-1185">Reference proteome</keyword>
<comment type="caution">
    <text evidence="3">The sequence shown here is derived from an EMBL/GenBank/DDBJ whole genome shotgun (WGS) entry which is preliminary data.</text>
</comment>
<accession>A0A168EIS7</accession>
<feature type="compositionally biased region" description="Basic and acidic residues" evidence="1">
    <location>
        <begin position="101"/>
        <end position="129"/>
    </location>
</feature>
<feature type="region of interest" description="Disordered" evidence="1">
    <location>
        <begin position="101"/>
        <end position="130"/>
    </location>
</feature>
<name>A0A168EIS7_9CRUS</name>
<dbReference type="InterPro" id="IPR054465">
    <property type="entry name" value="Integrase_p58-like_C"/>
</dbReference>
<evidence type="ECO:0000259" key="2">
    <source>
        <dbReference type="Pfam" id="PF22938"/>
    </source>
</evidence>
<evidence type="ECO:0000313" key="4">
    <source>
        <dbReference type="Proteomes" id="UP000076858"/>
    </source>
</evidence>
<feature type="non-terminal residue" evidence="3">
    <location>
        <position position="1"/>
    </location>
</feature>
<protein>
    <recommendedName>
        <fullName evidence="2">Integrase p58-like C-terminal domain-containing protein</fullName>
    </recommendedName>
</protein>
<organism evidence="3 4">
    <name type="scientific">Daphnia magna</name>
    <dbReference type="NCBI Taxonomy" id="35525"/>
    <lineage>
        <taxon>Eukaryota</taxon>
        <taxon>Metazoa</taxon>
        <taxon>Ecdysozoa</taxon>
        <taxon>Arthropoda</taxon>
        <taxon>Crustacea</taxon>
        <taxon>Branchiopoda</taxon>
        <taxon>Diplostraca</taxon>
        <taxon>Cladocera</taxon>
        <taxon>Anomopoda</taxon>
        <taxon>Daphniidae</taxon>
        <taxon>Daphnia</taxon>
    </lineage>
</organism>
<feature type="domain" description="Integrase p58-like C-terminal" evidence="2">
    <location>
        <begin position="31"/>
        <end position="64"/>
    </location>
</feature>
<proteinExistence type="predicted"/>